<sequence length="69" mass="7899">MNNKNSLAPHEILELRELMDTNLIGAKKIQASMPMVDDGELKSFMERCLNTKKENINSMQTFAQNNLNM</sequence>
<evidence type="ECO:0008006" key="3">
    <source>
        <dbReference type="Google" id="ProtNLM"/>
    </source>
</evidence>
<dbReference type="Gene3D" id="1.20.1260.10">
    <property type="match status" value="1"/>
</dbReference>
<dbReference type="Proteomes" id="UP000295325">
    <property type="component" value="Unassembled WGS sequence"/>
</dbReference>
<dbReference type="InterPro" id="IPR012347">
    <property type="entry name" value="Ferritin-like"/>
</dbReference>
<evidence type="ECO:0000313" key="1">
    <source>
        <dbReference type="EMBL" id="TDT62755.1"/>
    </source>
</evidence>
<dbReference type="AlphaFoldDB" id="A0A4R7KVX1"/>
<proteinExistence type="predicted"/>
<keyword evidence="2" id="KW-1185">Reference proteome</keyword>
<comment type="caution">
    <text evidence="1">The sequence shown here is derived from an EMBL/GenBank/DDBJ whole genome shotgun (WGS) entry which is preliminary data.</text>
</comment>
<gene>
    <name evidence="1" type="ORF">EDD71_10328</name>
</gene>
<dbReference type="RefSeq" id="WP_133627159.1">
    <property type="nucleotide sequence ID" value="NZ_SOAZ01000003.1"/>
</dbReference>
<protein>
    <recommendedName>
        <fullName evidence="3">Spore coat protein</fullName>
    </recommendedName>
</protein>
<accession>A0A4R7KVX1</accession>
<evidence type="ECO:0000313" key="2">
    <source>
        <dbReference type="Proteomes" id="UP000295325"/>
    </source>
</evidence>
<dbReference type="OrthoDB" id="1913674at2"/>
<organism evidence="1 2">
    <name type="scientific">Fonticella tunisiensis</name>
    <dbReference type="NCBI Taxonomy" id="1096341"/>
    <lineage>
        <taxon>Bacteria</taxon>
        <taxon>Bacillati</taxon>
        <taxon>Bacillota</taxon>
        <taxon>Clostridia</taxon>
        <taxon>Eubacteriales</taxon>
        <taxon>Clostridiaceae</taxon>
        <taxon>Fonticella</taxon>
    </lineage>
</organism>
<reference evidence="1 2" key="1">
    <citation type="submission" date="2019-03" db="EMBL/GenBank/DDBJ databases">
        <title>Genomic Encyclopedia of Type Strains, Phase IV (KMG-IV): sequencing the most valuable type-strain genomes for metagenomic binning, comparative biology and taxonomic classification.</title>
        <authorList>
            <person name="Goeker M."/>
        </authorList>
    </citation>
    <scope>NUCLEOTIDE SEQUENCE [LARGE SCALE GENOMIC DNA]</scope>
    <source>
        <strain evidence="1 2">DSM 24455</strain>
    </source>
</reference>
<name>A0A4R7KVX1_9CLOT</name>
<dbReference type="EMBL" id="SOAZ01000003">
    <property type="protein sequence ID" value="TDT62755.1"/>
    <property type="molecule type" value="Genomic_DNA"/>
</dbReference>